<organism evidence="1 2">
    <name type="scientific">Lactuca saligna</name>
    <name type="common">Willowleaf lettuce</name>
    <dbReference type="NCBI Taxonomy" id="75948"/>
    <lineage>
        <taxon>Eukaryota</taxon>
        <taxon>Viridiplantae</taxon>
        <taxon>Streptophyta</taxon>
        <taxon>Embryophyta</taxon>
        <taxon>Tracheophyta</taxon>
        <taxon>Spermatophyta</taxon>
        <taxon>Magnoliopsida</taxon>
        <taxon>eudicotyledons</taxon>
        <taxon>Gunneridae</taxon>
        <taxon>Pentapetalae</taxon>
        <taxon>asterids</taxon>
        <taxon>campanulids</taxon>
        <taxon>Asterales</taxon>
        <taxon>Asteraceae</taxon>
        <taxon>Cichorioideae</taxon>
        <taxon>Cichorieae</taxon>
        <taxon>Lactucinae</taxon>
        <taxon>Lactuca</taxon>
    </lineage>
</organism>
<evidence type="ECO:0000313" key="1">
    <source>
        <dbReference type="EMBL" id="CAI9273638.1"/>
    </source>
</evidence>
<proteinExistence type="predicted"/>
<dbReference type="Proteomes" id="UP001177003">
    <property type="component" value="Chromosome 2"/>
</dbReference>
<keyword evidence="2" id="KW-1185">Reference proteome</keyword>
<sequence length="181" mass="20730">MSCSFYDVFHDLKAFHSPPIGGLPFWWPTVVLLDGKDFLGPPRLMKGFSARKTKRIPPHHLLQPAPLSPFDPQPNRASDHRLYFSQFFGFQSGFMENKVWKAKSIFDNESPKQSNAHSSVKLEEVSFTTSDQFEYSKKNGGCSKIRDVGGLDRVTSYPLNQIGETIWNALEEKHERRKVKI</sequence>
<gene>
    <name evidence="1" type="ORF">LSALG_LOCUS13772</name>
</gene>
<reference evidence="1" key="1">
    <citation type="submission" date="2023-04" db="EMBL/GenBank/DDBJ databases">
        <authorList>
            <person name="Vijverberg K."/>
            <person name="Xiong W."/>
            <person name="Schranz E."/>
        </authorList>
    </citation>
    <scope>NUCLEOTIDE SEQUENCE</scope>
</reference>
<accession>A0AA35YGM7</accession>
<protein>
    <submittedName>
        <fullName evidence="1">Uncharacterized protein</fullName>
    </submittedName>
</protein>
<dbReference type="EMBL" id="OX465078">
    <property type="protein sequence ID" value="CAI9273638.1"/>
    <property type="molecule type" value="Genomic_DNA"/>
</dbReference>
<evidence type="ECO:0000313" key="2">
    <source>
        <dbReference type="Proteomes" id="UP001177003"/>
    </source>
</evidence>
<dbReference type="AlphaFoldDB" id="A0AA35YGM7"/>
<name>A0AA35YGM7_LACSI</name>